<dbReference type="WBParaSite" id="Pan_g16297.t1">
    <property type="protein sequence ID" value="Pan_g16297.t1"/>
    <property type="gene ID" value="Pan_g16297"/>
</dbReference>
<evidence type="ECO:0000313" key="2">
    <source>
        <dbReference type="WBParaSite" id="Pan_g16297.t1"/>
    </source>
</evidence>
<keyword evidence="1" id="KW-1185">Reference proteome</keyword>
<accession>A0A7E4V412</accession>
<protein>
    <submittedName>
        <fullName evidence="2">Uncharacterized protein</fullName>
    </submittedName>
</protein>
<name>A0A7E4V412_PANRE</name>
<proteinExistence type="predicted"/>
<reference evidence="2" key="2">
    <citation type="submission" date="2020-10" db="UniProtKB">
        <authorList>
            <consortium name="WormBaseParasite"/>
        </authorList>
    </citation>
    <scope>IDENTIFICATION</scope>
</reference>
<dbReference type="AlphaFoldDB" id="A0A7E4V412"/>
<organism evidence="1 2">
    <name type="scientific">Panagrellus redivivus</name>
    <name type="common">Microworm</name>
    <dbReference type="NCBI Taxonomy" id="6233"/>
    <lineage>
        <taxon>Eukaryota</taxon>
        <taxon>Metazoa</taxon>
        <taxon>Ecdysozoa</taxon>
        <taxon>Nematoda</taxon>
        <taxon>Chromadorea</taxon>
        <taxon>Rhabditida</taxon>
        <taxon>Tylenchina</taxon>
        <taxon>Panagrolaimomorpha</taxon>
        <taxon>Panagrolaimoidea</taxon>
        <taxon>Panagrolaimidae</taxon>
        <taxon>Panagrellus</taxon>
    </lineage>
</organism>
<evidence type="ECO:0000313" key="1">
    <source>
        <dbReference type="Proteomes" id="UP000492821"/>
    </source>
</evidence>
<reference evidence="1" key="1">
    <citation type="journal article" date="2013" name="Genetics">
        <title>The draft genome and transcriptome of Panagrellus redivivus are shaped by the harsh demands of a free-living lifestyle.</title>
        <authorList>
            <person name="Srinivasan J."/>
            <person name="Dillman A.R."/>
            <person name="Macchietto M.G."/>
            <person name="Heikkinen L."/>
            <person name="Lakso M."/>
            <person name="Fracchia K.M."/>
            <person name="Antoshechkin I."/>
            <person name="Mortazavi A."/>
            <person name="Wong G."/>
            <person name="Sternberg P.W."/>
        </authorList>
    </citation>
    <scope>NUCLEOTIDE SEQUENCE [LARGE SCALE GENOMIC DNA]</scope>
    <source>
        <strain evidence="1">MT8872</strain>
    </source>
</reference>
<dbReference type="Proteomes" id="UP000492821">
    <property type="component" value="Unassembled WGS sequence"/>
</dbReference>
<sequence length="69" mass="6947">MPTTASVSIVTEKAASVTLATCSTSVASVRSASHRTTATVLSNIEITICSTLNGSATNATTTTNVQMAL</sequence>